<dbReference type="PANTHER" id="PTHR43163">
    <property type="entry name" value="DIPEPTIDE TRANSPORT SYSTEM PERMEASE PROTEIN DPPB-RELATED"/>
    <property type="match status" value="1"/>
</dbReference>
<dbReference type="PROSITE" id="PS50928">
    <property type="entry name" value="ABC_TM1"/>
    <property type="match status" value="1"/>
</dbReference>
<evidence type="ECO:0000256" key="7">
    <source>
        <dbReference type="RuleBase" id="RU363032"/>
    </source>
</evidence>
<keyword evidence="5 7" id="KW-1133">Transmembrane helix</keyword>
<evidence type="ECO:0000259" key="8">
    <source>
        <dbReference type="PROSITE" id="PS50928"/>
    </source>
</evidence>
<comment type="subcellular location">
    <subcellularLocation>
        <location evidence="1 7">Cell membrane</location>
        <topology evidence="1 7">Multi-pass membrane protein</topology>
    </subcellularLocation>
</comment>
<accession>A0ABV9PZT8</accession>
<sequence>MLRFLVKRGINALLTLWVIITLTFTLMHLVPGGPFTSEKPVPPAVLENLNKYYHLDEPVAMQYVRYLGDLMRGDLGPSYKSNTRTVNDMLADTMPISFHLGTQALLIAVVGGLTLGIVAALNHNKWPDYTASIVAVIGTAVPSFVLATLMIQVIGLELKWLPIATWKTWQHTIMPSVALAFLPMAQVTRLMRSNMLEVIGQDYIKTAKSKGLSKLQITLRHTIRNAILPVVTILGPIAATLLTGTFVIEHIFSVPGSGKLFVMSIQNRDYPLILGTTVVYGAVLVVILFIVDVLYSLIDPRIKVTGKGAR</sequence>
<feature type="domain" description="ABC transmembrane type-1" evidence="8">
    <location>
        <begin position="94"/>
        <end position="295"/>
    </location>
</feature>
<keyword evidence="10" id="KW-1185">Reference proteome</keyword>
<dbReference type="PANTHER" id="PTHR43163:SF6">
    <property type="entry name" value="DIPEPTIDE TRANSPORT SYSTEM PERMEASE PROTEIN DPPB-RELATED"/>
    <property type="match status" value="1"/>
</dbReference>
<reference evidence="10" key="1">
    <citation type="journal article" date="2019" name="Int. J. Syst. Evol. Microbiol.">
        <title>The Global Catalogue of Microorganisms (GCM) 10K type strain sequencing project: providing services to taxonomists for standard genome sequencing and annotation.</title>
        <authorList>
            <consortium name="The Broad Institute Genomics Platform"/>
            <consortium name="The Broad Institute Genome Sequencing Center for Infectious Disease"/>
            <person name="Wu L."/>
            <person name="Ma J."/>
        </authorList>
    </citation>
    <scope>NUCLEOTIDE SEQUENCE [LARGE SCALE GENOMIC DNA]</scope>
    <source>
        <strain evidence="10">WYCCWR 12678</strain>
    </source>
</reference>
<name>A0ABV9PZT8_9BACL</name>
<feature type="transmembrane region" description="Helical" evidence="7">
    <location>
        <begin position="96"/>
        <end position="121"/>
    </location>
</feature>
<evidence type="ECO:0000256" key="3">
    <source>
        <dbReference type="ARBA" id="ARBA00022475"/>
    </source>
</evidence>
<comment type="caution">
    <text evidence="9">The sequence shown here is derived from an EMBL/GenBank/DDBJ whole genome shotgun (WGS) entry which is preliminary data.</text>
</comment>
<feature type="transmembrane region" description="Helical" evidence="7">
    <location>
        <begin position="133"/>
        <end position="156"/>
    </location>
</feature>
<evidence type="ECO:0000256" key="6">
    <source>
        <dbReference type="ARBA" id="ARBA00023136"/>
    </source>
</evidence>
<feature type="transmembrane region" description="Helical" evidence="7">
    <location>
        <begin position="12"/>
        <end position="30"/>
    </location>
</feature>
<evidence type="ECO:0000256" key="1">
    <source>
        <dbReference type="ARBA" id="ARBA00004651"/>
    </source>
</evidence>
<dbReference type="InterPro" id="IPR045621">
    <property type="entry name" value="BPD_transp_1_N"/>
</dbReference>
<dbReference type="Proteomes" id="UP001596002">
    <property type="component" value="Unassembled WGS sequence"/>
</dbReference>
<keyword evidence="2 7" id="KW-0813">Transport</keyword>
<gene>
    <name evidence="9" type="ORF">ACFO8Q_10440</name>
</gene>
<feature type="transmembrane region" description="Helical" evidence="7">
    <location>
        <begin position="168"/>
        <end position="185"/>
    </location>
</feature>
<dbReference type="SUPFAM" id="SSF161098">
    <property type="entry name" value="MetI-like"/>
    <property type="match status" value="1"/>
</dbReference>
<evidence type="ECO:0000256" key="5">
    <source>
        <dbReference type="ARBA" id="ARBA00022989"/>
    </source>
</evidence>
<dbReference type="Pfam" id="PF19300">
    <property type="entry name" value="BPD_transp_1_N"/>
    <property type="match status" value="1"/>
</dbReference>
<dbReference type="InterPro" id="IPR000515">
    <property type="entry name" value="MetI-like"/>
</dbReference>
<feature type="transmembrane region" description="Helical" evidence="7">
    <location>
        <begin position="226"/>
        <end position="252"/>
    </location>
</feature>
<keyword evidence="6 7" id="KW-0472">Membrane</keyword>
<dbReference type="InterPro" id="IPR035906">
    <property type="entry name" value="MetI-like_sf"/>
</dbReference>
<comment type="similarity">
    <text evidence="7">Belongs to the binding-protein-dependent transport system permease family.</text>
</comment>
<evidence type="ECO:0000313" key="9">
    <source>
        <dbReference type="EMBL" id="MFC4767776.1"/>
    </source>
</evidence>
<protein>
    <submittedName>
        <fullName evidence="9">ABC transporter permease</fullName>
    </submittedName>
</protein>
<dbReference type="CDD" id="cd06261">
    <property type="entry name" value="TM_PBP2"/>
    <property type="match status" value="1"/>
</dbReference>
<organism evidence="9 10">
    <name type="scientific">Effusibacillus consociatus</name>
    <dbReference type="NCBI Taxonomy" id="1117041"/>
    <lineage>
        <taxon>Bacteria</taxon>
        <taxon>Bacillati</taxon>
        <taxon>Bacillota</taxon>
        <taxon>Bacilli</taxon>
        <taxon>Bacillales</taxon>
        <taxon>Alicyclobacillaceae</taxon>
        <taxon>Effusibacillus</taxon>
    </lineage>
</organism>
<dbReference type="RefSeq" id="WP_380025700.1">
    <property type="nucleotide sequence ID" value="NZ_JBHSHC010000088.1"/>
</dbReference>
<dbReference type="Gene3D" id="1.10.3720.10">
    <property type="entry name" value="MetI-like"/>
    <property type="match status" value="1"/>
</dbReference>
<evidence type="ECO:0000313" key="10">
    <source>
        <dbReference type="Proteomes" id="UP001596002"/>
    </source>
</evidence>
<evidence type="ECO:0000256" key="4">
    <source>
        <dbReference type="ARBA" id="ARBA00022692"/>
    </source>
</evidence>
<keyword evidence="3" id="KW-1003">Cell membrane</keyword>
<evidence type="ECO:0000256" key="2">
    <source>
        <dbReference type="ARBA" id="ARBA00022448"/>
    </source>
</evidence>
<dbReference type="Pfam" id="PF00528">
    <property type="entry name" value="BPD_transp_1"/>
    <property type="match status" value="1"/>
</dbReference>
<feature type="transmembrane region" description="Helical" evidence="7">
    <location>
        <begin position="272"/>
        <end position="298"/>
    </location>
</feature>
<dbReference type="EMBL" id="JBHSHC010000088">
    <property type="protein sequence ID" value="MFC4767776.1"/>
    <property type="molecule type" value="Genomic_DNA"/>
</dbReference>
<keyword evidence="4 7" id="KW-0812">Transmembrane</keyword>
<proteinExistence type="inferred from homology"/>